<reference evidence="1" key="2">
    <citation type="submission" date="2023-04" db="EMBL/GenBank/DDBJ databases">
        <title>Paracnuella aquatica gen. nov., sp. nov., a member of the family Chitinophagaceae isolated from a hot spring.</title>
        <authorList>
            <person name="Wang C."/>
        </authorList>
    </citation>
    <scope>NUCLEOTIDE SEQUENCE</scope>
    <source>
        <strain evidence="1">LB-8</strain>
    </source>
</reference>
<dbReference type="InterPro" id="IPR013324">
    <property type="entry name" value="RNA_pol_sigma_r3/r4-like"/>
</dbReference>
<organism evidence="1 2">
    <name type="scientific">Paraflavisolibacter caeni</name>
    <dbReference type="NCBI Taxonomy" id="2982496"/>
    <lineage>
        <taxon>Bacteria</taxon>
        <taxon>Pseudomonadati</taxon>
        <taxon>Bacteroidota</taxon>
        <taxon>Chitinophagia</taxon>
        <taxon>Chitinophagales</taxon>
        <taxon>Chitinophagaceae</taxon>
        <taxon>Paraflavisolibacter</taxon>
    </lineage>
</organism>
<protein>
    <submittedName>
        <fullName evidence="1">Sigma-70 family RNA polymerase sigma factor</fullName>
    </submittedName>
</protein>
<name>A0A9X3B6K7_9BACT</name>
<dbReference type="AlphaFoldDB" id="A0A9X3B6K7"/>
<gene>
    <name evidence="1" type="ORF">OCK74_03600</name>
</gene>
<dbReference type="GO" id="GO:0006352">
    <property type="term" value="P:DNA-templated transcription initiation"/>
    <property type="evidence" value="ECO:0007669"/>
    <property type="project" value="InterPro"/>
</dbReference>
<evidence type="ECO:0000313" key="1">
    <source>
        <dbReference type="EMBL" id="MCU7548180.1"/>
    </source>
</evidence>
<dbReference type="Gene3D" id="1.10.1740.10">
    <property type="match status" value="1"/>
</dbReference>
<dbReference type="SUPFAM" id="SSF88659">
    <property type="entry name" value="Sigma3 and sigma4 domains of RNA polymerase sigma factors"/>
    <property type="match status" value="1"/>
</dbReference>
<accession>A0A9X3B6K7</accession>
<dbReference type="InterPro" id="IPR013325">
    <property type="entry name" value="RNA_pol_sigma_r2"/>
</dbReference>
<dbReference type="InterPro" id="IPR014284">
    <property type="entry name" value="RNA_pol_sigma-70_dom"/>
</dbReference>
<dbReference type="EMBL" id="JAOTIF010000001">
    <property type="protein sequence ID" value="MCU7548180.1"/>
    <property type="molecule type" value="Genomic_DNA"/>
</dbReference>
<sequence>MHPDQKYIDALLNNDRKLLGELYQKCFPIIRNMVVQNKGTEANAADIFQEALVDLFKIAKARQLTLQFSICAYIKGMCTNKWRDELKKSNSEGVTFTDFDRQDDIGEDYFKVAEEHNLKQARLNLIKKKLNEMGESCKELIRLSWARNAAGKRISTEEIAKALHITEGYARKKKSECIVKLMRLVMDDPEYRNLKH</sequence>
<dbReference type="RefSeq" id="WP_279295624.1">
    <property type="nucleotide sequence ID" value="NZ_JAOTIF010000001.1"/>
</dbReference>
<dbReference type="GO" id="GO:0003700">
    <property type="term" value="F:DNA-binding transcription factor activity"/>
    <property type="evidence" value="ECO:0007669"/>
    <property type="project" value="InterPro"/>
</dbReference>
<dbReference type="Proteomes" id="UP001155483">
    <property type="component" value="Unassembled WGS sequence"/>
</dbReference>
<dbReference type="SUPFAM" id="SSF88946">
    <property type="entry name" value="Sigma2 domain of RNA polymerase sigma factors"/>
    <property type="match status" value="1"/>
</dbReference>
<comment type="caution">
    <text evidence="1">The sequence shown here is derived from an EMBL/GenBank/DDBJ whole genome shotgun (WGS) entry which is preliminary data.</text>
</comment>
<dbReference type="NCBIfam" id="TIGR02937">
    <property type="entry name" value="sigma70-ECF"/>
    <property type="match status" value="1"/>
</dbReference>
<evidence type="ECO:0000313" key="2">
    <source>
        <dbReference type="Proteomes" id="UP001155483"/>
    </source>
</evidence>
<reference evidence="1" key="1">
    <citation type="submission" date="2022-09" db="EMBL/GenBank/DDBJ databases">
        <authorList>
            <person name="Yuan C."/>
            <person name="Ke Z."/>
        </authorList>
    </citation>
    <scope>NUCLEOTIDE SEQUENCE</scope>
    <source>
        <strain evidence="1">LB-8</strain>
    </source>
</reference>
<proteinExistence type="predicted"/>
<keyword evidence="2" id="KW-1185">Reference proteome</keyword>